<accession>A0A4Z1G8M6</accession>
<proteinExistence type="predicted"/>
<dbReference type="EMBL" id="PQXK01000326">
    <property type="protein sequence ID" value="TGO32348.1"/>
    <property type="molecule type" value="Genomic_DNA"/>
</dbReference>
<organism evidence="1 2">
    <name type="scientific">Botrytis hyacinthi</name>
    <dbReference type="NCBI Taxonomy" id="278943"/>
    <lineage>
        <taxon>Eukaryota</taxon>
        <taxon>Fungi</taxon>
        <taxon>Dikarya</taxon>
        <taxon>Ascomycota</taxon>
        <taxon>Pezizomycotina</taxon>
        <taxon>Leotiomycetes</taxon>
        <taxon>Helotiales</taxon>
        <taxon>Sclerotiniaceae</taxon>
        <taxon>Botrytis</taxon>
    </lineage>
</organism>
<name>A0A4Z1G8M6_9HELO</name>
<dbReference type="AlphaFoldDB" id="A0A4Z1G8M6"/>
<dbReference type="Proteomes" id="UP000297814">
    <property type="component" value="Unassembled WGS sequence"/>
</dbReference>
<sequence>MGLYYLDVSGVFKVPIISSKESLRQRENAGSCGAIFNSARSNSMSMSMGENAVEGVFASGVDQEASKIPEKRCEEFG</sequence>
<evidence type="ECO:0000313" key="1">
    <source>
        <dbReference type="EMBL" id="TGO32348.1"/>
    </source>
</evidence>
<protein>
    <submittedName>
        <fullName evidence="1">Uncharacterized protein</fullName>
    </submittedName>
</protein>
<keyword evidence="2" id="KW-1185">Reference proteome</keyword>
<comment type="caution">
    <text evidence="1">The sequence shown here is derived from an EMBL/GenBank/DDBJ whole genome shotgun (WGS) entry which is preliminary data.</text>
</comment>
<evidence type="ECO:0000313" key="2">
    <source>
        <dbReference type="Proteomes" id="UP000297814"/>
    </source>
</evidence>
<gene>
    <name evidence="1" type="ORF">BHYA_0326g00080</name>
</gene>
<reference evidence="1 2" key="1">
    <citation type="submission" date="2017-12" db="EMBL/GenBank/DDBJ databases">
        <title>Comparative genomics of Botrytis spp.</title>
        <authorList>
            <person name="Valero-Jimenez C.A."/>
            <person name="Tapia P."/>
            <person name="Veloso J."/>
            <person name="Silva-Moreno E."/>
            <person name="Staats M."/>
            <person name="Valdes J.H."/>
            <person name="Van Kan J.A.L."/>
        </authorList>
    </citation>
    <scope>NUCLEOTIDE SEQUENCE [LARGE SCALE GENOMIC DNA]</scope>
    <source>
        <strain evidence="1 2">Bh0001</strain>
    </source>
</reference>